<dbReference type="InterPro" id="IPR020046">
    <property type="entry name" value="5-3_exonucl_a-hlix_arch_N"/>
</dbReference>
<dbReference type="CDD" id="cd06139">
    <property type="entry name" value="DNA_polA_I_Ecoli_like_exo"/>
    <property type="match status" value="1"/>
</dbReference>
<dbReference type="SUPFAM" id="SSF53098">
    <property type="entry name" value="Ribonuclease H-like"/>
    <property type="match status" value="1"/>
</dbReference>
<keyword evidence="4 16" id="KW-0808">Transferase</keyword>
<keyword evidence="5 16" id="KW-0548">Nucleotidyltransferase</keyword>
<evidence type="ECO:0000259" key="20">
    <source>
        <dbReference type="SMART" id="SM00482"/>
    </source>
</evidence>
<dbReference type="InterPro" id="IPR001098">
    <property type="entry name" value="DNA-dir_DNA_pol_A_palm_dom"/>
</dbReference>
<dbReference type="Proteomes" id="UP000503264">
    <property type="component" value="Chromosome"/>
</dbReference>
<dbReference type="Gene3D" id="3.40.50.1010">
    <property type="entry name" value="5'-nuclease"/>
    <property type="match status" value="1"/>
</dbReference>
<evidence type="ECO:0000256" key="15">
    <source>
        <dbReference type="NCBIfam" id="TIGR00593"/>
    </source>
</evidence>
<dbReference type="SMART" id="SM00279">
    <property type="entry name" value="HhH2"/>
    <property type="match status" value="1"/>
</dbReference>
<evidence type="ECO:0000256" key="5">
    <source>
        <dbReference type="ARBA" id="ARBA00022695"/>
    </source>
</evidence>
<keyword evidence="17" id="KW-0175">Coiled coil</keyword>
<dbReference type="InterPro" id="IPR002298">
    <property type="entry name" value="DNA_polymerase_A"/>
</dbReference>
<proteinExistence type="inferred from homology"/>
<name>A0A6G5QFL2_9BACT</name>
<dbReference type="GO" id="GO:0003677">
    <property type="term" value="F:DNA binding"/>
    <property type="evidence" value="ECO:0007669"/>
    <property type="project" value="UniProtKB-UniRule"/>
</dbReference>
<dbReference type="PANTHER" id="PTHR10133:SF27">
    <property type="entry name" value="DNA POLYMERASE NU"/>
    <property type="match status" value="1"/>
</dbReference>
<evidence type="ECO:0000256" key="12">
    <source>
        <dbReference type="ARBA" id="ARBA00023125"/>
    </source>
</evidence>
<evidence type="ECO:0000313" key="21">
    <source>
        <dbReference type="EMBL" id="QCD44296.1"/>
    </source>
</evidence>
<dbReference type="GO" id="GO:0008409">
    <property type="term" value="F:5'-3' exonuclease activity"/>
    <property type="evidence" value="ECO:0007669"/>
    <property type="project" value="UniProtKB-UniRule"/>
</dbReference>
<keyword evidence="22" id="KW-1185">Reference proteome</keyword>
<gene>
    <name evidence="16 21" type="primary">polA</name>
    <name evidence="21" type="ORF">CMUC_0484</name>
</gene>
<evidence type="ECO:0000256" key="9">
    <source>
        <dbReference type="ARBA" id="ARBA00022801"/>
    </source>
</evidence>
<evidence type="ECO:0000256" key="8">
    <source>
        <dbReference type="ARBA" id="ARBA00022763"/>
    </source>
</evidence>
<dbReference type="SMART" id="SM00482">
    <property type="entry name" value="POLAc"/>
    <property type="match status" value="1"/>
</dbReference>
<evidence type="ECO:0000256" key="1">
    <source>
        <dbReference type="ARBA" id="ARBA00007705"/>
    </source>
</evidence>
<comment type="catalytic activity">
    <reaction evidence="14 16">
        <text>DNA(n) + a 2'-deoxyribonucleoside 5'-triphosphate = DNA(n+1) + diphosphate</text>
        <dbReference type="Rhea" id="RHEA:22508"/>
        <dbReference type="Rhea" id="RHEA-COMP:17339"/>
        <dbReference type="Rhea" id="RHEA-COMP:17340"/>
        <dbReference type="ChEBI" id="CHEBI:33019"/>
        <dbReference type="ChEBI" id="CHEBI:61560"/>
        <dbReference type="ChEBI" id="CHEBI:173112"/>
        <dbReference type="EC" id="2.7.7.7"/>
    </reaction>
</comment>
<keyword evidence="8 16" id="KW-0227">DNA damage</keyword>
<dbReference type="FunFam" id="1.10.150.20:FF:000003">
    <property type="entry name" value="DNA polymerase I"/>
    <property type="match status" value="1"/>
</dbReference>
<dbReference type="Pfam" id="PF01367">
    <property type="entry name" value="5_3_exonuc"/>
    <property type="match status" value="1"/>
</dbReference>
<evidence type="ECO:0000259" key="18">
    <source>
        <dbReference type="SMART" id="SM00474"/>
    </source>
</evidence>
<keyword evidence="11 16" id="KW-0239">DNA-directed DNA polymerase</keyword>
<dbReference type="CDD" id="cd09898">
    <property type="entry name" value="H3TH_53EXO"/>
    <property type="match status" value="1"/>
</dbReference>
<dbReference type="InterPro" id="IPR018320">
    <property type="entry name" value="DNA_polymerase_1"/>
</dbReference>
<dbReference type="FunFam" id="1.10.150.20:FF:000002">
    <property type="entry name" value="DNA polymerase I"/>
    <property type="match status" value="1"/>
</dbReference>
<dbReference type="RefSeq" id="WP_034968639.1">
    <property type="nucleotide sequence ID" value="NZ_CP012542.1"/>
</dbReference>
<comment type="similarity">
    <text evidence="1 16">Belongs to the DNA polymerase type-A family.</text>
</comment>
<dbReference type="Pfam" id="PF02739">
    <property type="entry name" value="5_3_exonuc_N"/>
    <property type="match status" value="1"/>
</dbReference>
<evidence type="ECO:0000256" key="10">
    <source>
        <dbReference type="ARBA" id="ARBA00022839"/>
    </source>
</evidence>
<dbReference type="EC" id="2.7.7.7" evidence="2 15"/>
<dbReference type="CDD" id="cd09859">
    <property type="entry name" value="PIN_53EXO"/>
    <property type="match status" value="1"/>
</dbReference>
<dbReference type="InterPro" id="IPR029060">
    <property type="entry name" value="PIN-like_dom_sf"/>
</dbReference>
<evidence type="ECO:0000256" key="14">
    <source>
        <dbReference type="ARBA" id="ARBA00049244"/>
    </source>
</evidence>
<dbReference type="SMART" id="SM00474">
    <property type="entry name" value="35EXOc"/>
    <property type="match status" value="1"/>
</dbReference>
<dbReference type="SMART" id="SM00475">
    <property type="entry name" value="53EXOc"/>
    <property type="match status" value="1"/>
</dbReference>
<dbReference type="SUPFAM" id="SSF88723">
    <property type="entry name" value="PIN domain-like"/>
    <property type="match status" value="1"/>
</dbReference>
<dbReference type="InterPro" id="IPR043502">
    <property type="entry name" value="DNA/RNA_pol_sf"/>
</dbReference>
<evidence type="ECO:0000256" key="11">
    <source>
        <dbReference type="ARBA" id="ARBA00022932"/>
    </source>
</evidence>
<protein>
    <recommendedName>
        <fullName evidence="3 15">DNA polymerase I</fullName>
        <ecNumber evidence="2 15">2.7.7.7</ecNumber>
    </recommendedName>
</protein>
<dbReference type="InterPro" id="IPR012337">
    <property type="entry name" value="RNaseH-like_sf"/>
</dbReference>
<evidence type="ECO:0000256" key="3">
    <source>
        <dbReference type="ARBA" id="ARBA00020311"/>
    </source>
</evidence>
<dbReference type="Gene3D" id="3.30.420.10">
    <property type="entry name" value="Ribonuclease H-like superfamily/Ribonuclease H"/>
    <property type="match status" value="1"/>
</dbReference>
<dbReference type="InterPro" id="IPR036397">
    <property type="entry name" value="RNaseH_sf"/>
</dbReference>
<dbReference type="Pfam" id="PF01612">
    <property type="entry name" value="DNA_pol_A_exo1"/>
    <property type="match status" value="1"/>
</dbReference>
<dbReference type="EMBL" id="CP012542">
    <property type="protein sequence ID" value="QCD44296.1"/>
    <property type="molecule type" value="Genomic_DNA"/>
</dbReference>
<keyword evidence="13 16" id="KW-0234">DNA repair</keyword>
<evidence type="ECO:0000256" key="17">
    <source>
        <dbReference type="SAM" id="Coils"/>
    </source>
</evidence>
<keyword evidence="7" id="KW-0540">Nuclease</keyword>
<keyword evidence="12 16" id="KW-0238">DNA-binding</keyword>
<dbReference type="InterPro" id="IPR008918">
    <property type="entry name" value="HhH2"/>
</dbReference>
<dbReference type="GO" id="GO:0008408">
    <property type="term" value="F:3'-5' exonuclease activity"/>
    <property type="evidence" value="ECO:0007669"/>
    <property type="project" value="UniProtKB-UniRule"/>
</dbReference>
<dbReference type="Pfam" id="PF00476">
    <property type="entry name" value="DNA_pol_A"/>
    <property type="match status" value="1"/>
</dbReference>
<evidence type="ECO:0000256" key="2">
    <source>
        <dbReference type="ARBA" id="ARBA00012417"/>
    </source>
</evidence>
<feature type="coiled-coil region" evidence="17">
    <location>
        <begin position="508"/>
        <end position="535"/>
    </location>
</feature>
<dbReference type="InterPro" id="IPR036279">
    <property type="entry name" value="5-3_exonuclease_C_sf"/>
</dbReference>
<dbReference type="PROSITE" id="PS00447">
    <property type="entry name" value="DNA_POLYMERASE_A"/>
    <property type="match status" value="1"/>
</dbReference>
<dbReference type="PRINTS" id="PR00868">
    <property type="entry name" value="DNAPOLI"/>
</dbReference>
<evidence type="ECO:0000256" key="6">
    <source>
        <dbReference type="ARBA" id="ARBA00022705"/>
    </source>
</evidence>
<dbReference type="SUPFAM" id="SSF56672">
    <property type="entry name" value="DNA/RNA polymerases"/>
    <property type="match status" value="1"/>
</dbReference>
<feature type="domain" description="5'-3' exonuclease" evidence="19">
    <location>
        <begin position="1"/>
        <end position="254"/>
    </location>
</feature>
<organism evidence="21 22">
    <name type="scientific">Campylobacter mucosalis CCUG 21559</name>
    <dbReference type="NCBI Taxonomy" id="1032067"/>
    <lineage>
        <taxon>Bacteria</taxon>
        <taxon>Pseudomonadati</taxon>
        <taxon>Campylobacterota</taxon>
        <taxon>Epsilonproteobacteria</taxon>
        <taxon>Campylobacterales</taxon>
        <taxon>Campylobacteraceae</taxon>
        <taxon>Campylobacter</taxon>
    </lineage>
</organism>
<evidence type="ECO:0000256" key="4">
    <source>
        <dbReference type="ARBA" id="ARBA00022679"/>
    </source>
</evidence>
<dbReference type="AlphaFoldDB" id="A0A6G5QFL2"/>
<dbReference type="FunFam" id="1.20.1060.10:FF:000001">
    <property type="entry name" value="DNA polymerase I"/>
    <property type="match status" value="1"/>
</dbReference>
<keyword evidence="10 16" id="KW-0269">Exonuclease</keyword>
<dbReference type="SUPFAM" id="SSF47807">
    <property type="entry name" value="5' to 3' exonuclease, C-terminal subdomain"/>
    <property type="match status" value="1"/>
</dbReference>
<dbReference type="InterPro" id="IPR002562">
    <property type="entry name" value="3'-5'_exonuclease_dom"/>
</dbReference>
<comment type="function">
    <text evidence="16">In addition to polymerase activity, this DNA polymerase exhibits 3'-5' and 5'-3' exonuclease activity.</text>
</comment>
<dbReference type="NCBIfam" id="NF004397">
    <property type="entry name" value="PRK05755.1"/>
    <property type="match status" value="1"/>
</dbReference>
<sequence length="879" mass="99738">MKTLTIIDTFGFFFRLYYAMPGLKNKDGKPSGMVSGFANFILGLKDEYQSDYLVFALDSKGKTLRHEIAKDYKANRNEPPADLKAQLPICIDMIKKMGLCAISKEGYEADDIIASVVRECKESGIFVRIVTHDKDLYQLIDDEKVSIYSPQSKIEHTRASCIEKYGVAPEHIRDFLALTGDTSDNIPGVKGIGSKGAKKLLDEFKSIEGIYENLSLIANERVRNMLIEGKESAILSKRLATLFDDVKVDNLLEKSLFFDKNPLLNIVEILREYDLSRILKKLQQDDEQKSINLGFDAVLVSNENELESLLLDITEDTIISFDTETTSVDAKNAQIVGFSFCFNDERSYYVPIAHNYLGVPKQISKEFAKWAIEQIFKGCVIGQNLKYDFEVVYKNLNILPPKKFKDTMILAWLSEPSLSVGMDALAKRLYEYDTIKFEDVVKKGETFANVILENATKYAAEDAWITLKFYHTFLQTLEPKLLEIANLLEFSFIKVLFEMENNGIKLDTQKMQTLLDDLNTRVKRLSNEIYELSGESFNINSVKQLGEVLFEHLKLPVKKKTKTGYSTDEAVLTELIDEHPVVSKILDYREIYKLTSTYCEPLLTLAKQDENSRIYTTFLQTGTNTGRLASKNPNLQNIPARGRLAKDVRSAFISRDGYSLISLDYSQIELRLLAHFSEDSALLKAFNDDEDIHARTAISIFGQSDEHKRAVAKSINFGLIYGMGANKLSNTVNISKADAKEYIQRYFEAFPSIKGFLDGLKISAKNDGFITTLLGRKRFFDFTKATPMQIAMQEREAVNTKFQGSAADIIKLAMVKISSITDQRAKMLLQIHDELVFEVKDEYANEFGERARQIMQDIYKLNVPLKTSLNIAKNLGDLK</sequence>
<dbReference type="Gene3D" id="1.20.1060.10">
    <property type="entry name" value="Taq DNA Polymerase, Chain T, domain 4"/>
    <property type="match status" value="1"/>
</dbReference>
<evidence type="ECO:0000259" key="19">
    <source>
        <dbReference type="SMART" id="SM00475"/>
    </source>
</evidence>
<dbReference type="InterPro" id="IPR002421">
    <property type="entry name" value="5-3_exonuclease"/>
</dbReference>
<evidence type="ECO:0000256" key="13">
    <source>
        <dbReference type="ARBA" id="ARBA00023204"/>
    </source>
</evidence>
<feature type="domain" description="3'-5' exonuclease" evidence="18">
    <location>
        <begin position="297"/>
        <end position="478"/>
    </location>
</feature>
<dbReference type="GO" id="GO:0006302">
    <property type="term" value="P:double-strand break repair"/>
    <property type="evidence" value="ECO:0007669"/>
    <property type="project" value="TreeGrafter"/>
</dbReference>
<dbReference type="NCBIfam" id="TIGR00593">
    <property type="entry name" value="pola"/>
    <property type="match status" value="1"/>
</dbReference>
<dbReference type="GO" id="GO:0003887">
    <property type="term" value="F:DNA-directed DNA polymerase activity"/>
    <property type="evidence" value="ECO:0007669"/>
    <property type="project" value="UniProtKB-UniRule"/>
</dbReference>
<dbReference type="Gene3D" id="3.30.70.370">
    <property type="match status" value="1"/>
</dbReference>
<evidence type="ECO:0000313" key="22">
    <source>
        <dbReference type="Proteomes" id="UP000503264"/>
    </source>
</evidence>
<dbReference type="GO" id="GO:0006261">
    <property type="term" value="P:DNA-templated DNA replication"/>
    <property type="evidence" value="ECO:0007669"/>
    <property type="project" value="UniProtKB-UniRule"/>
</dbReference>
<evidence type="ECO:0000256" key="16">
    <source>
        <dbReference type="RuleBase" id="RU004460"/>
    </source>
</evidence>
<dbReference type="CDD" id="cd08637">
    <property type="entry name" value="DNA_pol_A_pol_I_C"/>
    <property type="match status" value="1"/>
</dbReference>
<dbReference type="Gene3D" id="1.10.150.20">
    <property type="entry name" value="5' to 3' exonuclease, C-terminal subdomain"/>
    <property type="match status" value="2"/>
</dbReference>
<dbReference type="InterPro" id="IPR020045">
    <property type="entry name" value="DNA_polI_H3TH"/>
</dbReference>
<keyword evidence="6 16" id="KW-0235">DNA replication</keyword>
<evidence type="ECO:0000256" key="7">
    <source>
        <dbReference type="ARBA" id="ARBA00022722"/>
    </source>
</evidence>
<dbReference type="PANTHER" id="PTHR10133">
    <property type="entry name" value="DNA POLYMERASE I"/>
    <property type="match status" value="1"/>
</dbReference>
<accession>A0A6G5QFL2</accession>
<keyword evidence="9 16" id="KW-0378">Hydrolase</keyword>
<feature type="domain" description="DNA-directed DNA polymerase family A palm" evidence="20">
    <location>
        <begin position="645"/>
        <end position="843"/>
    </location>
</feature>
<dbReference type="InterPro" id="IPR019760">
    <property type="entry name" value="DNA-dir_DNA_pol_A_CS"/>
</dbReference>
<reference evidence="21 22" key="1">
    <citation type="submission" date="2016-07" db="EMBL/GenBank/DDBJ databases">
        <title>Comparative genomics of the Campylobacter concisus group.</title>
        <authorList>
            <person name="Miller W.G."/>
            <person name="Yee E."/>
            <person name="Chapman M.H."/>
            <person name="Huynh S."/>
            <person name="Bono J.L."/>
            <person name="On S.L.W."/>
            <person name="StLeger J."/>
            <person name="Foster G."/>
            <person name="Parker C.T."/>
        </authorList>
    </citation>
    <scope>NUCLEOTIDE SEQUENCE [LARGE SCALE GENOMIC DNA]</scope>
    <source>
        <strain evidence="21 22">CCUG 21559</strain>
    </source>
</reference>